<dbReference type="STRING" id="1095629.A0A0C9XTY3"/>
<dbReference type="Proteomes" id="UP000054477">
    <property type="component" value="Unassembled WGS sequence"/>
</dbReference>
<dbReference type="EMBL" id="KN838648">
    <property type="protein sequence ID" value="KIJ99382.1"/>
    <property type="molecule type" value="Genomic_DNA"/>
</dbReference>
<dbReference type="OrthoDB" id="548474at2759"/>
<accession>A0A0C9XTY3</accession>
<organism evidence="1 2">
    <name type="scientific">Laccaria amethystina LaAM-08-1</name>
    <dbReference type="NCBI Taxonomy" id="1095629"/>
    <lineage>
        <taxon>Eukaryota</taxon>
        <taxon>Fungi</taxon>
        <taxon>Dikarya</taxon>
        <taxon>Basidiomycota</taxon>
        <taxon>Agaricomycotina</taxon>
        <taxon>Agaricomycetes</taxon>
        <taxon>Agaricomycetidae</taxon>
        <taxon>Agaricales</taxon>
        <taxon>Agaricineae</taxon>
        <taxon>Hydnangiaceae</taxon>
        <taxon>Laccaria</taxon>
    </lineage>
</organism>
<dbReference type="AlphaFoldDB" id="A0A0C9XTY3"/>
<dbReference type="HOGENOM" id="CLU_140541_1_0_1"/>
<reference evidence="1 2" key="1">
    <citation type="submission" date="2014-04" db="EMBL/GenBank/DDBJ databases">
        <authorList>
            <consortium name="DOE Joint Genome Institute"/>
            <person name="Kuo A."/>
            <person name="Kohler A."/>
            <person name="Nagy L.G."/>
            <person name="Floudas D."/>
            <person name="Copeland A."/>
            <person name="Barry K.W."/>
            <person name="Cichocki N."/>
            <person name="Veneault-Fourrey C."/>
            <person name="LaButti K."/>
            <person name="Lindquist E.A."/>
            <person name="Lipzen A."/>
            <person name="Lundell T."/>
            <person name="Morin E."/>
            <person name="Murat C."/>
            <person name="Sun H."/>
            <person name="Tunlid A."/>
            <person name="Henrissat B."/>
            <person name="Grigoriev I.V."/>
            <person name="Hibbett D.S."/>
            <person name="Martin F."/>
            <person name="Nordberg H.P."/>
            <person name="Cantor M.N."/>
            <person name="Hua S.X."/>
        </authorList>
    </citation>
    <scope>NUCLEOTIDE SEQUENCE [LARGE SCALE GENOMIC DNA]</scope>
    <source>
        <strain evidence="1 2">LaAM-08-1</strain>
    </source>
</reference>
<evidence type="ECO:0000313" key="1">
    <source>
        <dbReference type="EMBL" id="KIJ99382.1"/>
    </source>
</evidence>
<reference evidence="2" key="2">
    <citation type="submission" date="2015-01" db="EMBL/GenBank/DDBJ databases">
        <title>Evolutionary Origins and Diversification of the Mycorrhizal Mutualists.</title>
        <authorList>
            <consortium name="DOE Joint Genome Institute"/>
            <consortium name="Mycorrhizal Genomics Consortium"/>
            <person name="Kohler A."/>
            <person name="Kuo A."/>
            <person name="Nagy L.G."/>
            <person name="Floudas D."/>
            <person name="Copeland A."/>
            <person name="Barry K.W."/>
            <person name="Cichocki N."/>
            <person name="Veneault-Fourrey C."/>
            <person name="LaButti K."/>
            <person name="Lindquist E.A."/>
            <person name="Lipzen A."/>
            <person name="Lundell T."/>
            <person name="Morin E."/>
            <person name="Murat C."/>
            <person name="Riley R."/>
            <person name="Ohm R."/>
            <person name="Sun H."/>
            <person name="Tunlid A."/>
            <person name="Henrissat B."/>
            <person name="Grigoriev I.V."/>
            <person name="Hibbett D.S."/>
            <person name="Martin F."/>
        </authorList>
    </citation>
    <scope>NUCLEOTIDE SEQUENCE [LARGE SCALE GENOMIC DNA]</scope>
    <source>
        <strain evidence="2">LaAM-08-1</strain>
    </source>
</reference>
<gene>
    <name evidence="1" type="ORF">K443DRAFT_680003</name>
</gene>
<evidence type="ECO:0000313" key="2">
    <source>
        <dbReference type="Proteomes" id="UP000054477"/>
    </source>
</evidence>
<keyword evidence="2" id="KW-1185">Reference proteome</keyword>
<protein>
    <submittedName>
        <fullName evidence="1">Uncharacterized protein</fullName>
    </submittedName>
</protein>
<sequence length="115" mass="12823">MEYKPKFGQPFTLQEASALDVGIISEEIARLQNSLKHLRETQIILSSHPKDSDAIDDEILLALEENKVVIGSQEERISILRMALAKRGILVGSHYDLPIQDIGKQEVNPGQGVYL</sequence>
<name>A0A0C9XTY3_9AGAR</name>
<proteinExistence type="predicted"/>